<evidence type="ECO:0000256" key="1">
    <source>
        <dbReference type="SAM" id="MobiDB-lite"/>
    </source>
</evidence>
<keyword evidence="3" id="KW-1185">Reference proteome</keyword>
<dbReference type="EMBL" id="JAHMHR010000056">
    <property type="protein sequence ID" value="KAK1659841.1"/>
    <property type="molecule type" value="Genomic_DNA"/>
</dbReference>
<organism evidence="2 3">
    <name type="scientific">Colletotrichum godetiae</name>
    <dbReference type="NCBI Taxonomy" id="1209918"/>
    <lineage>
        <taxon>Eukaryota</taxon>
        <taxon>Fungi</taxon>
        <taxon>Dikarya</taxon>
        <taxon>Ascomycota</taxon>
        <taxon>Pezizomycotina</taxon>
        <taxon>Sordariomycetes</taxon>
        <taxon>Hypocreomycetidae</taxon>
        <taxon>Glomerellales</taxon>
        <taxon>Glomerellaceae</taxon>
        <taxon>Colletotrichum</taxon>
        <taxon>Colletotrichum acutatum species complex</taxon>
    </lineage>
</organism>
<sequence>MHTTHGNFFALLTTYPFTMDQHQYCFNPHHVQSMHQEEVLRYRMDFEPYQSQNNALARSSLTIASSMPLSEPRPLFPPPIPPTHHNRVPNPSPTLPLSRGWHLQTPDSVRSRPKKTGRANDPLRLPKRQYTVFFQRVPDTEDGWHEARNRLGLTNLEGIAKAIDDIIWFGSDCPESWISRDMTDYIAHRARKAERIGGSDRVTFLSRYGHVVFLGECCVARQLLTSKNSIDRAVKSFFDNTISSARSSERTSASRKTQQMYEKVPLWITRQQELLFERCGHLASEMFLHGTAISENRVSVSADQLLLLSCDESLKLRQSIQVRVRPAVSGRHHG</sequence>
<comment type="caution">
    <text evidence="2">The sequence shown here is derived from an EMBL/GenBank/DDBJ whole genome shotgun (WGS) entry which is preliminary data.</text>
</comment>
<dbReference type="AlphaFoldDB" id="A0AAJ0AB08"/>
<dbReference type="Proteomes" id="UP001224890">
    <property type="component" value="Unassembled WGS sequence"/>
</dbReference>
<dbReference type="GeneID" id="85451385"/>
<evidence type="ECO:0000313" key="3">
    <source>
        <dbReference type="Proteomes" id="UP001224890"/>
    </source>
</evidence>
<gene>
    <name evidence="2" type="ORF">BDP55DRAFT_332996</name>
</gene>
<evidence type="ECO:0000313" key="2">
    <source>
        <dbReference type="EMBL" id="KAK1659841.1"/>
    </source>
</evidence>
<proteinExistence type="predicted"/>
<reference evidence="2" key="1">
    <citation type="submission" date="2021-06" db="EMBL/GenBank/DDBJ databases">
        <title>Comparative genomics, transcriptomics and evolutionary studies reveal genomic signatures of adaptation to plant cell wall in hemibiotrophic fungi.</title>
        <authorList>
            <consortium name="DOE Joint Genome Institute"/>
            <person name="Baroncelli R."/>
            <person name="Diaz J.F."/>
            <person name="Benocci T."/>
            <person name="Peng M."/>
            <person name="Battaglia E."/>
            <person name="Haridas S."/>
            <person name="Andreopoulos W."/>
            <person name="Labutti K."/>
            <person name="Pangilinan J."/>
            <person name="Floch G.L."/>
            <person name="Makela M.R."/>
            <person name="Henrissat B."/>
            <person name="Grigoriev I.V."/>
            <person name="Crouch J.A."/>
            <person name="De Vries R.P."/>
            <person name="Sukno S.A."/>
            <person name="Thon M.R."/>
        </authorList>
    </citation>
    <scope>NUCLEOTIDE SEQUENCE</scope>
    <source>
        <strain evidence="2">CBS 193.32</strain>
    </source>
</reference>
<protein>
    <submittedName>
        <fullName evidence="2">Uncharacterized protein</fullName>
    </submittedName>
</protein>
<dbReference type="RefSeq" id="XP_060424605.1">
    <property type="nucleotide sequence ID" value="XM_060566859.1"/>
</dbReference>
<accession>A0AAJ0AB08</accession>
<feature type="region of interest" description="Disordered" evidence="1">
    <location>
        <begin position="68"/>
        <end position="122"/>
    </location>
</feature>
<name>A0AAJ0AB08_9PEZI</name>